<dbReference type="EMBL" id="JACAGB010000087">
    <property type="protein sequence ID" value="KAF6272951.1"/>
    <property type="molecule type" value="Genomic_DNA"/>
</dbReference>
<dbReference type="AlphaFoldDB" id="A0A7J7R9Z2"/>
<comment type="caution">
    <text evidence="1">The sequence shown here is derived from an EMBL/GenBank/DDBJ whole genome shotgun (WGS) entry which is preliminary data.</text>
</comment>
<organism evidence="1 2">
    <name type="scientific">Pipistrellus kuhlii</name>
    <name type="common">Kuhl's pipistrelle</name>
    <dbReference type="NCBI Taxonomy" id="59472"/>
    <lineage>
        <taxon>Eukaryota</taxon>
        <taxon>Metazoa</taxon>
        <taxon>Chordata</taxon>
        <taxon>Craniata</taxon>
        <taxon>Vertebrata</taxon>
        <taxon>Euteleostomi</taxon>
        <taxon>Mammalia</taxon>
        <taxon>Eutheria</taxon>
        <taxon>Laurasiatheria</taxon>
        <taxon>Chiroptera</taxon>
        <taxon>Yangochiroptera</taxon>
        <taxon>Vespertilionidae</taxon>
        <taxon>Pipistrellus</taxon>
    </lineage>
</organism>
<dbReference type="Proteomes" id="UP000558488">
    <property type="component" value="Unassembled WGS sequence"/>
</dbReference>
<name>A0A7J7R9Z2_PIPKU</name>
<protein>
    <submittedName>
        <fullName evidence="1">Uncharacterized protein</fullName>
    </submittedName>
</protein>
<evidence type="ECO:0000313" key="2">
    <source>
        <dbReference type="Proteomes" id="UP000558488"/>
    </source>
</evidence>
<keyword evidence="2" id="KW-1185">Reference proteome</keyword>
<evidence type="ECO:0000313" key="1">
    <source>
        <dbReference type="EMBL" id="KAF6272951.1"/>
    </source>
</evidence>
<sequence length="134" mass="14980">MTPLLTPPPRSALLPEPRAKALWGKPAPAPALPPLLPRPVLRALRSPGSFWCPPTMLHPHACRLASSQCNHRCFSGAPSRRQGPGFPSHRPTWSNLGTPGCWPLWPACRLESWLWYFPAKTSWTGFRPRPQPRP</sequence>
<gene>
    <name evidence="1" type="ORF">mPipKuh1_010705</name>
</gene>
<proteinExistence type="predicted"/>
<reference evidence="1 2" key="1">
    <citation type="journal article" date="2020" name="Nature">
        <title>Six reference-quality genomes reveal evolution of bat adaptations.</title>
        <authorList>
            <person name="Jebb D."/>
            <person name="Huang Z."/>
            <person name="Pippel M."/>
            <person name="Hughes G.M."/>
            <person name="Lavrichenko K."/>
            <person name="Devanna P."/>
            <person name="Winkler S."/>
            <person name="Jermiin L.S."/>
            <person name="Skirmuntt E.C."/>
            <person name="Katzourakis A."/>
            <person name="Burkitt-Gray L."/>
            <person name="Ray D.A."/>
            <person name="Sullivan K.A.M."/>
            <person name="Roscito J.G."/>
            <person name="Kirilenko B.M."/>
            <person name="Davalos L.M."/>
            <person name="Corthals A.P."/>
            <person name="Power M.L."/>
            <person name="Jones G."/>
            <person name="Ransome R.D."/>
            <person name="Dechmann D.K.N."/>
            <person name="Locatelli A.G."/>
            <person name="Puechmaille S.J."/>
            <person name="Fedrigo O."/>
            <person name="Jarvis E.D."/>
            <person name="Hiller M."/>
            <person name="Vernes S.C."/>
            <person name="Myers E.W."/>
            <person name="Teeling E.C."/>
        </authorList>
    </citation>
    <scope>NUCLEOTIDE SEQUENCE [LARGE SCALE GENOMIC DNA]</scope>
    <source>
        <strain evidence="1">MPipKuh1</strain>
        <tissue evidence="1">Flight muscle</tissue>
    </source>
</reference>
<accession>A0A7J7R9Z2</accession>